<dbReference type="EMBL" id="JAJAGQ010000021">
    <property type="protein sequence ID" value="KAJ8530983.1"/>
    <property type="molecule type" value="Genomic_DNA"/>
</dbReference>
<accession>A0A9Q1QXY0</accession>
<feature type="compositionally biased region" description="Polar residues" evidence="1">
    <location>
        <begin position="72"/>
        <end position="85"/>
    </location>
</feature>
<sequence>MPNPGSENDIMVAQAVRKLTFYTSSSTIQPVVPRRNNRASKRGVAPKQDDVVKPEEMPKWVGDPKDKKKPLPQTQWQDRQVTQAGTYKANEIVSNSMDQSTNVSTTTQLEQPTRETTDTRKVAKESAVQMVEKQLSSLLFIEDSTGLKGPEQHLLSPT</sequence>
<proteinExistence type="predicted"/>
<dbReference type="AlphaFoldDB" id="A0A9Q1QXY0"/>
<feature type="compositionally biased region" description="Polar residues" evidence="1">
    <location>
        <begin position="92"/>
        <end position="111"/>
    </location>
</feature>
<evidence type="ECO:0000313" key="3">
    <source>
        <dbReference type="Proteomes" id="UP001152561"/>
    </source>
</evidence>
<feature type="compositionally biased region" description="Basic and acidic residues" evidence="1">
    <location>
        <begin position="47"/>
        <end position="66"/>
    </location>
</feature>
<dbReference type="Proteomes" id="UP001152561">
    <property type="component" value="Unassembled WGS sequence"/>
</dbReference>
<reference evidence="3" key="1">
    <citation type="journal article" date="2023" name="Proc. Natl. Acad. Sci. U.S.A.">
        <title>Genomic and structural basis for evolution of tropane alkaloid biosynthesis.</title>
        <authorList>
            <person name="Wanga Y.-J."/>
            <person name="Taina T."/>
            <person name="Yua J.-Y."/>
            <person name="Lia J."/>
            <person name="Xua B."/>
            <person name="Chenc J."/>
            <person name="D'Auriad J.C."/>
            <person name="Huanga J.-P."/>
            <person name="Huanga S.-X."/>
        </authorList>
    </citation>
    <scope>NUCLEOTIDE SEQUENCE [LARGE SCALE GENOMIC DNA]</scope>
    <source>
        <strain evidence="3">cv. KIB-2019</strain>
    </source>
</reference>
<protein>
    <submittedName>
        <fullName evidence="2">Uncharacterized protein</fullName>
    </submittedName>
</protein>
<organism evidence="2 3">
    <name type="scientific">Anisodus acutangulus</name>
    <dbReference type="NCBI Taxonomy" id="402998"/>
    <lineage>
        <taxon>Eukaryota</taxon>
        <taxon>Viridiplantae</taxon>
        <taxon>Streptophyta</taxon>
        <taxon>Embryophyta</taxon>
        <taxon>Tracheophyta</taxon>
        <taxon>Spermatophyta</taxon>
        <taxon>Magnoliopsida</taxon>
        <taxon>eudicotyledons</taxon>
        <taxon>Gunneridae</taxon>
        <taxon>Pentapetalae</taxon>
        <taxon>asterids</taxon>
        <taxon>lamiids</taxon>
        <taxon>Solanales</taxon>
        <taxon>Solanaceae</taxon>
        <taxon>Solanoideae</taxon>
        <taxon>Hyoscyameae</taxon>
        <taxon>Anisodus</taxon>
    </lineage>
</organism>
<feature type="region of interest" description="Disordered" evidence="1">
    <location>
        <begin position="23"/>
        <end position="125"/>
    </location>
</feature>
<evidence type="ECO:0000256" key="1">
    <source>
        <dbReference type="SAM" id="MobiDB-lite"/>
    </source>
</evidence>
<gene>
    <name evidence="2" type="ORF">K7X08_025714</name>
</gene>
<comment type="caution">
    <text evidence="2">The sequence shown here is derived from an EMBL/GenBank/DDBJ whole genome shotgun (WGS) entry which is preliminary data.</text>
</comment>
<feature type="compositionally biased region" description="Basic and acidic residues" evidence="1">
    <location>
        <begin position="112"/>
        <end position="124"/>
    </location>
</feature>
<evidence type="ECO:0000313" key="2">
    <source>
        <dbReference type="EMBL" id="KAJ8530983.1"/>
    </source>
</evidence>
<keyword evidence="3" id="KW-1185">Reference proteome</keyword>
<name>A0A9Q1QXY0_9SOLA</name>